<dbReference type="PANTHER" id="PTHR10570">
    <property type="entry name" value="T-CELL SURFACE GLYCOPROTEIN CD3 GAMMA CHAIN / DELTA CHAIN"/>
    <property type="match status" value="1"/>
</dbReference>
<accession>A0A3Q1GGS0</accession>
<comment type="subcellular location">
    <subcellularLocation>
        <location evidence="1">Cell membrane</location>
        <topology evidence="1">Single-pass type I membrane protein</topology>
    </subcellularLocation>
</comment>
<evidence type="ECO:0000256" key="4">
    <source>
        <dbReference type="SAM" id="Phobius"/>
    </source>
</evidence>
<evidence type="ECO:0000313" key="6">
    <source>
        <dbReference type="Ensembl" id="ENSAPOP00000029578.1"/>
    </source>
</evidence>
<sequence>MHGMGVQAVLTVVLILFTATVKTQKGEISVWKTKVTLTCPEIGKWYKDDTVITEKTDDADLEIEEKSHTFTYEGKTTFHCEYTSEDDKPTKYYFRFEGKVCEDCYEVDARLIGLVIIVDIVGTALLMILICSCTQNKSSAGPAHSSKAVSVLCYLTILKQNLLFVFWQQLNRQTRSQDTYSVVNRTG</sequence>
<dbReference type="GO" id="GO:0045059">
    <property type="term" value="P:positive thymic T cell selection"/>
    <property type="evidence" value="ECO:0007669"/>
    <property type="project" value="TreeGrafter"/>
</dbReference>
<organism evidence="6 7">
    <name type="scientific">Acanthochromis polyacanthus</name>
    <name type="common">spiny chromis</name>
    <dbReference type="NCBI Taxonomy" id="80966"/>
    <lineage>
        <taxon>Eukaryota</taxon>
        <taxon>Metazoa</taxon>
        <taxon>Chordata</taxon>
        <taxon>Craniata</taxon>
        <taxon>Vertebrata</taxon>
        <taxon>Euteleostomi</taxon>
        <taxon>Actinopterygii</taxon>
        <taxon>Neopterygii</taxon>
        <taxon>Teleostei</taxon>
        <taxon>Neoteleostei</taxon>
        <taxon>Acanthomorphata</taxon>
        <taxon>Ovalentaria</taxon>
        <taxon>Pomacentridae</taxon>
        <taxon>Acanthochromis</taxon>
    </lineage>
</organism>
<protein>
    <submittedName>
        <fullName evidence="6">T-cell surface glycoprotein CD3 epsilon chain-like</fullName>
    </submittedName>
</protein>
<dbReference type="STRING" id="80966.ENSAPOP00000029578"/>
<evidence type="ECO:0000256" key="3">
    <source>
        <dbReference type="ARBA" id="ARBA00022729"/>
    </source>
</evidence>
<keyword evidence="7" id="KW-1185">Reference proteome</keyword>
<keyword evidence="2" id="KW-1003">Cell membrane</keyword>
<reference evidence="6" key="2">
    <citation type="submission" date="2025-09" db="UniProtKB">
        <authorList>
            <consortium name="Ensembl"/>
        </authorList>
    </citation>
    <scope>IDENTIFICATION</scope>
</reference>
<evidence type="ECO:0000313" key="7">
    <source>
        <dbReference type="Proteomes" id="UP000257200"/>
    </source>
</evidence>
<dbReference type="InParanoid" id="A0A3Q1GGS0"/>
<dbReference type="InterPro" id="IPR013783">
    <property type="entry name" value="Ig-like_fold"/>
</dbReference>
<name>A0A3Q1GGS0_9TELE</name>
<dbReference type="Gene3D" id="2.60.40.10">
    <property type="entry name" value="Immunoglobulins"/>
    <property type="match status" value="1"/>
</dbReference>
<dbReference type="Proteomes" id="UP000257200">
    <property type="component" value="Unplaced"/>
</dbReference>
<reference evidence="6" key="1">
    <citation type="submission" date="2025-08" db="UniProtKB">
        <authorList>
            <consortium name="Ensembl"/>
        </authorList>
    </citation>
    <scope>IDENTIFICATION</scope>
</reference>
<dbReference type="InterPro" id="IPR015484">
    <property type="entry name" value="CD3_esu/gsu/dsu"/>
</dbReference>
<dbReference type="GO" id="GO:0042105">
    <property type="term" value="C:alpha-beta T cell receptor complex"/>
    <property type="evidence" value="ECO:0007669"/>
    <property type="project" value="TreeGrafter"/>
</dbReference>
<feature type="signal peptide" evidence="5">
    <location>
        <begin position="1"/>
        <end position="23"/>
    </location>
</feature>
<dbReference type="GO" id="GO:0009897">
    <property type="term" value="C:external side of plasma membrane"/>
    <property type="evidence" value="ECO:0007669"/>
    <property type="project" value="TreeGrafter"/>
</dbReference>
<dbReference type="GeneTree" id="ENSGT00730000111885"/>
<dbReference type="Pfam" id="PF16681">
    <property type="entry name" value="Ig_5"/>
    <property type="match status" value="1"/>
</dbReference>
<feature type="chain" id="PRO_5018758275" evidence="5">
    <location>
        <begin position="24"/>
        <end position="187"/>
    </location>
</feature>
<keyword evidence="3 5" id="KW-0732">Signal</keyword>
<dbReference type="AlphaFoldDB" id="A0A3Q1GGS0"/>
<keyword evidence="4" id="KW-0472">Membrane</keyword>
<dbReference type="PANTHER" id="PTHR10570:SF9">
    <property type="entry name" value="T-CELL SURFACE GLYCOPROTEIN CD3 EPSILON CHAIN"/>
    <property type="match status" value="1"/>
</dbReference>
<dbReference type="GO" id="GO:0004888">
    <property type="term" value="F:transmembrane signaling receptor activity"/>
    <property type="evidence" value="ECO:0007669"/>
    <property type="project" value="TreeGrafter"/>
</dbReference>
<evidence type="ECO:0000256" key="1">
    <source>
        <dbReference type="ARBA" id="ARBA00004251"/>
    </source>
</evidence>
<keyword evidence="4" id="KW-0812">Transmembrane</keyword>
<dbReference type="Ensembl" id="ENSAPOT00000020819.1">
    <property type="protein sequence ID" value="ENSAPOP00000029578.1"/>
    <property type="gene ID" value="ENSAPOG00000015609.1"/>
</dbReference>
<proteinExistence type="predicted"/>
<evidence type="ECO:0000256" key="2">
    <source>
        <dbReference type="ARBA" id="ARBA00022475"/>
    </source>
</evidence>
<feature type="transmembrane region" description="Helical" evidence="4">
    <location>
        <begin position="111"/>
        <end position="131"/>
    </location>
</feature>
<evidence type="ECO:0000256" key="5">
    <source>
        <dbReference type="SAM" id="SignalP"/>
    </source>
</evidence>
<dbReference type="GO" id="GO:0007166">
    <property type="term" value="P:cell surface receptor signaling pathway"/>
    <property type="evidence" value="ECO:0007669"/>
    <property type="project" value="TreeGrafter"/>
</dbReference>
<keyword evidence="4" id="KW-1133">Transmembrane helix</keyword>